<dbReference type="InterPro" id="IPR007278">
    <property type="entry name" value="DUF397"/>
</dbReference>
<gene>
    <name evidence="2" type="ORF">FCI23_25560</name>
</gene>
<evidence type="ECO:0000313" key="3">
    <source>
        <dbReference type="Proteomes" id="UP000305778"/>
    </source>
</evidence>
<accession>A0A4V5MZW1</accession>
<keyword evidence="3" id="KW-1185">Reference proteome</keyword>
<dbReference type="AlphaFoldDB" id="A0A4V5MZW1"/>
<dbReference type="OrthoDB" id="4288416at2"/>
<evidence type="ECO:0000259" key="1">
    <source>
        <dbReference type="Pfam" id="PF04149"/>
    </source>
</evidence>
<dbReference type="Proteomes" id="UP000305778">
    <property type="component" value="Unassembled WGS sequence"/>
</dbReference>
<name>A0A4V5MZW1_9ACTN</name>
<protein>
    <submittedName>
        <fullName evidence="2">DUF397 domain-containing protein</fullName>
    </submittedName>
</protein>
<proteinExistence type="predicted"/>
<reference evidence="2 3" key="1">
    <citation type="submission" date="2019-04" db="EMBL/GenBank/DDBJ databases">
        <title>Streptomyces oryziradicis sp. nov., a novel actinomycete isolated from rhizosphere soil of rice (Oryza sativa L.).</title>
        <authorList>
            <person name="Li C."/>
        </authorList>
    </citation>
    <scope>NUCLEOTIDE SEQUENCE [LARGE SCALE GENOMIC DNA]</scope>
    <source>
        <strain evidence="2 3">NEAU-C40</strain>
    </source>
</reference>
<comment type="caution">
    <text evidence="2">The sequence shown here is derived from an EMBL/GenBank/DDBJ whole genome shotgun (WGS) entry which is preliminary data.</text>
</comment>
<dbReference type="Pfam" id="PF04149">
    <property type="entry name" value="DUF397"/>
    <property type="match status" value="1"/>
</dbReference>
<dbReference type="RefSeq" id="WP_136726277.1">
    <property type="nucleotide sequence ID" value="NZ_SUMC01000026.1"/>
</dbReference>
<organism evidence="2 3">
    <name type="scientific">Actinacidiphila oryziradicis</name>
    <dbReference type="NCBI Taxonomy" id="2571141"/>
    <lineage>
        <taxon>Bacteria</taxon>
        <taxon>Bacillati</taxon>
        <taxon>Actinomycetota</taxon>
        <taxon>Actinomycetes</taxon>
        <taxon>Kitasatosporales</taxon>
        <taxon>Streptomycetaceae</taxon>
        <taxon>Actinacidiphila</taxon>
    </lineage>
</organism>
<sequence>MSQLRWQKSSFSEAGASNCVEVATGLTGTRRHLRESDDPATVVTASGAALRRLILGIKACEFDDVTP</sequence>
<dbReference type="EMBL" id="SUMC01000026">
    <property type="protein sequence ID" value="TKA08949.1"/>
    <property type="molecule type" value="Genomic_DNA"/>
</dbReference>
<evidence type="ECO:0000313" key="2">
    <source>
        <dbReference type="EMBL" id="TKA08949.1"/>
    </source>
</evidence>
<feature type="domain" description="DUF397" evidence="1">
    <location>
        <begin position="4"/>
        <end position="58"/>
    </location>
</feature>